<evidence type="ECO:0008006" key="6">
    <source>
        <dbReference type="Google" id="ProtNLM"/>
    </source>
</evidence>
<feature type="chain" id="PRO_5046299113" description="V8-like Glu-specific endopeptidase" evidence="3">
    <location>
        <begin position="30"/>
        <end position="393"/>
    </location>
</feature>
<reference evidence="4 5" key="1">
    <citation type="journal article" date="2019" name="Int. J. Syst. Evol. Microbiol.">
        <title>The Global Catalogue of Microorganisms (GCM) 10K type strain sequencing project: providing services to taxonomists for standard genome sequencing and annotation.</title>
        <authorList>
            <consortium name="The Broad Institute Genomics Platform"/>
            <consortium name="The Broad Institute Genome Sequencing Center for Infectious Disease"/>
            <person name="Wu L."/>
            <person name="Ma J."/>
        </authorList>
    </citation>
    <scope>NUCLEOTIDE SEQUENCE [LARGE SCALE GENOMIC DNA]</scope>
    <source>
        <strain evidence="4 5">JCM 15481</strain>
    </source>
</reference>
<accession>A0ABN2XWZ6</accession>
<feature type="compositionally biased region" description="Low complexity" evidence="2">
    <location>
        <begin position="135"/>
        <end position="144"/>
    </location>
</feature>
<feature type="signal peptide" evidence="3">
    <location>
        <begin position="1"/>
        <end position="29"/>
    </location>
</feature>
<keyword evidence="1 3" id="KW-0732">Signal</keyword>
<dbReference type="SUPFAM" id="SSF50494">
    <property type="entry name" value="Trypsin-like serine proteases"/>
    <property type="match status" value="1"/>
</dbReference>
<feature type="region of interest" description="Disordered" evidence="2">
    <location>
        <begin position="29"/>
        <end position="72"/>
    </location>
</feature>
<evidence type="ECO:0000256" key="1">
    <source>
        <dbReference type="ARBA" id="ARBA00022729"/>
    </source>
</evidence>
<organism evidence="4 5">
    <name type="scientific">Streptomyces synnematoformans</name>
    <dbReference type="NCBI Taxonomy" id="415721"/>
    <lineage>
        <taxon>Bacteria</taxon>
        <taxon>Bacillati</taxon>
        <taxon>Actinomycetota</taxon>
        <taxon>Actinomycetes</taxon>
        <taxon>Kitasatosporales</taxon>
        <taxon>Streptomycetaceae</taxon>
        <taxon>Streptomyces</taxon>
    </lineage>
</organism>
<dbReference type="RefSeq" id="WP_344289251.1">
    <property type="nucleotide sequence ID" value="NZ_BAAAPF010000034.1"/>
</dbReference>
<evidence type="ECO:0000256" key="2">
    <source>
        <dbReference type="SAM" id="MobiDB-lite"/>
    </source>
</evidence>
<sequence length="393" mass="41803">MPANGKRRIPRKVLAAAALAVTMALTAGACEDGDGGTGADDKQQEQQSQAPENELSLPEGIPDSLKDLDLDKWRDGGWKEWAEEDWLRDAREFINPIIEDLWDPDRMWDAEQPPAQIDENDVSEDQGVTDPEPAPVEAQEAATPYPESRPAAGKIFFDTPDGPMVCSGTVVADPANPGKSNLVATAGHCVHKGADGGWWRNIIFVPSFNPEGKTVAELEAEQATEEEIAPKGTFWAEEARTTDEWISEGKTQGGVGAPYDFAVMKVQPKDGGGQSLEEAVGAAVPIWFDAPAVKDVGDLTATGYPQAAPYDGARMYTCTDTPGRLSIAAAQPTMYRIGCTMTAGASGGGWTAQNDGEEQLVSVTSIGPLQATWLAGPRLDKEAEGVFDEVSGG</sequence>
<evidence type="ECO:0000313" key="5">
    <source>
        <dbReference type="Proteomes" id="UP001500443"/>
    </source>
</evidence>
<feature type="region of interest" description="Disordered" evidence="2">
    <location>
        <begin position="119"/>
        <end position="150"/>
    </location>
</feature>
<protein>
    <recommendedName>
        <fullName evidence="6">V8-like Glu-specific endopeptidase</fullName>
    </recommendedName>
</protein>
<dbReference type="InterPro" id="IPR050966">
    <property type="entry name" value="Glutamyl_endopeptidase"/>
</dbReference>
<dbReference type="PANTHER" id="PTHR15462:SF19">
    <property type="entry name" value="PEPTIDASE S1 DOMAIN-CONTAINING PROTEIN"/>
    <property type="match status" value="1"/>
</dbReference>
<dbReference type="Gene3D" id="2.40.10.10">
    <property type="entry name" value="Trypsin-like serine proteases"/>
    <property type="match status" value="2"/>
</dbReference>
<dbReference type="EMBL" id="BAAAPF010000034">
    <property type="protein sequence ID" value="GAA2116958.1"/>
    <property type="molecule type" value="Genomic_DNA"/>
</dbReference>
<evidence type="ECO:0000313" key="4">
    <source>
        <dbReference type="EMBL" id="GAA2116958.1"/>
    </source>
</evidence>
<name>A0ABN2XWZ6_9ACTN</name>
<proteinExistence type="predicted"/>
<dbReference type="InterPro" id="IPR043504">
    <property type="entry name" value="Peptidase_S1_PA_chymotrypsin"/>
</dbReference>
<dbReference type="PANTHER" id="PTHR15462">
    <property type="entry name" value="SERINE PROTEASE"/>
    <property type="match status" value="1"/>
</dbReference>
<dbReference type="PROSITE" id="PS51257">
    <property type="entry name" value="PROKAR_LIPOPROTEIN"/>
    <property type="match status" value="1"/>
</dbReference>
<dbReference type="InterPro" id="IPR009003">
    <property type="entry name" value="Peptidase_S1_PA"/>
</dbReference>
<keyword evidence="5" id="KW-1185">Reference proteome</keyword>
<evidence type="ECO:0000256" key="3">
    <source>
        <dbReference type="SAM" id="SignalP"/>
    </source>
</evidence>
<dbReference type="Proteomes" id="UP001500443">
    <property type="component" value="Unassembled WGS sequence"/>
</dbReference>
<gene>
    <name evidence="4" type="ORF">GCM10009802_17720</name>
</gene>
<comment type="caution">
    <text evidence="4">The sequence shown here is derived from an EMBL/GenBank/DDBJ whole genome shotgun (WGS) entry which is preliminary data.</text>
</comment>